<dbReference type="PRINTS" id="PR00344">
    <property type="entry name" value="BCTRLSENSOR"/>
</dbReference>
<evidence type="ECO:0000256" key="12">
    <source>
        <dbReference type="ARBA" id="ARBA00023012"/>
    </source>
</evidence>
<dbReference type="GO" id="GO:0005886">
    <property type="term" value="C:plasma membrane"/>
    <property type="evidence" value="ECO:0007669"/>
    <property type="project" value="UniProtKB-SubCell"/>
</dbReference>
<keyword evidence="18" id="KW-1185">Reference proteome</keyword>
<dbReference type="RefSeq" id="WP_069936961.1">
    <property type="nucleotide sequence ID" value="NZ_MAMP01000002.1"/>
</dbReference>
<dbReference type="SMART" id="SM00387">
    <property type="entry name" value="HATPase_c"/>
    <property type="match status" value="1"/>
</dbReference>
<evidence type="ECO:0000256" key="11">
    <source>
        <dbReference type="ARBA" id="ARBA00022989"/>
    </source>
</evidence>
<keyword evidence="11 14" id="KW-1133">Transmembrane helix</keyword>
<reference evidence="17 18" key="1">
    <citation type="submission" date="2016-06" db="EMBL/GenBank/DDBJ databases">
        <title>Domibacillus iocasae genome sequencing.</title>
        <authorList>
            <person name="Verma A."/>
            <person name="Pal Y."/>
            <person name="Ojha A.K."/>
            <person name="Krishnamurthi S."/>
        </authorList>
    </citation>
    <scope>NUCLEOTIDE SEQUENCE [LARGE SCALE GENOMIC DNA]</scope>
    <source>
        <strain evidence="17 18">DSM 29979</strain>
    </source>
</reference>
<dbReference type="CDD" id="cd06225">
    <property type="entry name" value="HAMP"/>
    <property type="match status" value="1"/>
</dbReference>
<evidence type="ECO:0000256" key="13">
    <source>
        <dbReference type="ARBA" id="ARBA00023136"/>
    </source>
</evidence>
<evidence type="ECO:0000256" key="2">
    <source>
        <dbReference type="ARBA" id="ARBA00004651"/>
    </source>
</evidence>
<keyword evidence="7 14" id="KW-0812">Transmembrane</keyword>
<dbReference type="PANTHER" id="PTHR45528:SF1">
    <property type="entry name" value="SENSOR HISTIDINE KINASE CPXA"/>
    <property type="match status" value="1"/>
</dbReference>
<keyword evidence="13 14" id="KW-0472">Membrane</keyword>
<comment type="catalytic activity">
    <reaction evidence="1">
        <text>ATP + protein L-histidine = ADP + protein N-phospho-L-histidine.</text>
        <dbReference type="EC" id="2.7.13.3"/>
    </reaction>
</comment>
<dbReference type="FunFam" id="1.10.287.130:FF:000001">
    <property type="entry name" value="Two-component sensor histidine kinase"/>
    <property type="match status" value="1"/>
</dbReference>
<dbReference type="PROSITE" id="PS50109">
    <property type="entry name" value="HIS_KIN"/>
    <property type="match status" value="1"/>
</dbReference>
<organism evidence="17 18">
    <name type="scientific">Domibacillus iocasae</name>
    <dbReference type="NCBI Taxonomy" id="1714016"/>
    <lineage>
        <taxon>Bacteria</taxon>
        <taxon>Bacillati</taxon>
        <taxon>Bacillota</taxon>
        <taxon>Bacilli</taxon>
        <taxon>Bacillales</taxon>
        <taxon>Bacillaceae</taxon>
        <taxon>Domibacillus</taxon>
    </lineage>
</organism>
<dbReference type="InterPro" id="IPR003661">
    <property type="entry name" value="HisK_dim/P_dom"/>
</dbReference>
<keyword evidence="8" id="KW-0547">Nucleotide-binding</keyword>
<dbReference type="Pfam" id="PF02518">
    <property type="entry name" value="HATPase_c"/>
    <property type="match status" value="1"/>
</dbReference>
<name>A0A1E7DTK7_9BACI</name>
<dbReference type="InterPro" id="IPR036890">
    <property type="entry name" value="HATPase_C_sf"/>
</dbReference>
<evidence type="ECO:0000256" key="8">
    <source>
        <dbReference type="ARBA" id="ARBA00022741"/>
    </source>
</evidence>
<dbReference type="EC" id="2.7.13.3" evidence="3"/>
<keyword evidence="10" id="KW-0067">ATP-binding</keyword>
<dbReference type="CDD" id="cd00075">
    <property type="entry name" value="HATPase"/>
    <property type="match status" value="1"/>
</dbReference>
<evidence type="ECO:0000256" key="14">
    <source>
        <dbReference type="SAM" id="Phobius"/>
    </source>
</evidence>
<evidence type="ECO:0000256" key="6">
    <source>
        <dbReference type="ARBA" id="ARBA00022679"/>
    </source>
</evidence>
<evidence type="ECO:0000259" key="16">
    <source>
        <dbReference type="PROSITE" id="PS50885"/>
    </source>
</evidence>
<keyword evidence="5" id="KW-0597">Phosphoprotein</keyword>
<dbReference type="PROSITE" id="PS50885">
    <property type="entry name" value="HAMP"/>
    <property type="match status" value="1"/>
</dbReference>
<keyword evidence="12" id="KW-0902">Two-component regulatory system</keyword>
<dbReference type="AlphaFoldDB" id="A0A1E7DTK7"/>
<protein>
    <recommendedName>
        <fullName evidence="3">histidine kinase</fullName>
        <ecNumber evidence="3">2.7.13.3</ecNumber>
    </recommendedName>
</protein>
<dbReference type="Proteomes" id="UP000095658">
    <property type="component" value="Unassembled WGS sequence"/>
</dbReference>
<evidence type="ECO:0000256" key="10">
    <source>
        <dbReference type="ARBA" id="ARBA00022840"/>
    </source>
</evidence>
<keyword evidence="6" id="KW-0808">Transferase</keyword>
<dbReference type="STRING" id="1714016.BA724_14400"/>
<dbReference type="Gene3D" id="3.30.565.10">
    <property type="entry name" value="Histidine kinase-like ATPase, C-terminal domain"/>
    <property type="match status" value="1"/>
</dbReference>
<dbReference type="InterPro" id="IPR050398">
    <property type="entry name" value="HssS/ArlS-like"/>
</dbReference>
<sequence length="449" mass="51481">MKLGTRIQLSITGLIVFLLLTANTAIYLLFESRSISSEQDRLIGIAETVIKKLNSREDQTTEQVLQAYLISNGLIRIVLEDGTPVDQVSTDKDFFFIQTAFKDDQFEQVITFRDARFAVISVPVIGDDGAVINLQIVENIDRLYETIDDLKWVLIVTSIVLAFVLFLVSWFLGKWISRPIQELTYTMKTIEENESYERIDVKKETKDELTILASTFNRMIDRLEASYLKQEQFVSDASHELKTPLTVIFSYIKLLRRWGTTRPDVMEEALSAIESESSRMRYLTEQLLQLAVSEELIENERGKMNISPLVEQTVKRLRVMYENDIQYTIQRPVIMADVHEQSFVQLLIILLDNARKYSDDVIHVSLNQDHEVIQLQVKDYGIGIPKEAQPYIFDRFYRVDKVRGRKTGGSGLGLSIAKRIAEQHGGMIKMSSMEKEGSVFTVLLPKSEA</sequence>
<keyword evidence="9" id="KW-0418">Kinase</keyword>
<dbReference type="SMART" id="SM00304">
    <property type="entry name" value="HAMP"/>
    <property type="match status" value="1"/>
</dbReference>
<dbReference type="InterPro" id="IPR005467">
    <property type="entry name" value="His_kinase_dom"/>
</dbReference>
<comment type="caution">
    <text evidence="17">The sequence shown here is derived from an EMBL/GenBank/DDBJ whole genome shotgun (WGS) entry which is preliminary data.</text>
</comment>
<dbReference type="SUPFAM" id="SSF47384">
    <property type="entry name" value="Homodimeric domain of signal transducing histidine kinase"/>
    <property type="match status" value="1"/>
</dbReference>
<feature type="domain" description="Histidine kinase" evidence="15">
    <location>
        <begin position="236"/>
        <end position="448"/>
    </location>
</feature>
<evidence type="ECO:0000256" key="3">
    <source>
        <dbReference type="ARBA" id="ARBA00012438"/>
    </source>
</evidence>
<dbReference type="PANTHER" id="PTHR45528">
    <property type="entry name" value="SENSOR HISTIDINE KINASE CPXA"/>
    <property type="match status" value="1"/>
</dbReference>
<dbReference type="GO" id="GO:0005524">
    <property type="term" value="F:ATP binding"/>
    <property type="evidence" value="ECO:0007669"/>
    <property type="project" value="UniProtKB-KW"/>
</dbReference>
<dbReference type="InterPro" id="IPR003594">
    <property type="entry name" value="HATPase_dom"/>
</dbReference>
<dbReference type="Pfam" id="PF00512">
    <property type="entry name" value="HisKA"/>
    <property type="match status" value="1"/>
</dbReference>
<dbReference type="EMBL" id="MAMP01000002">
    <property type="protein sequence ID" value="OES46423.1"/>
    <property type="molecule type" value="Genomic_DNA"/>
</dbReference>
<dbReference type="SUPFAM" id="SSF55874">
    <property type="entry name" value="ATPase domain of HSP90 chaperone/DNA topoisomerase II/histidine kinase"/>
    <property type="match status" value="1"/>
</dbReference>
<keyword evidence="4" id="KW-1003">Cell membrane</keyword>
<dbReference type="InterPro" id="IPR004358">
    <property type="entry name" value="Sig_transdc_His_kin-like_C"/>
</dbReference>
<comment type="subcellular location">
    <subcellularLocation>
        <location evidence="2">Cell membrane</location>
        <topology evidence="2">Multi-pass membrane protein</topology>
    </subcellularLocation>
</comment>
<proteinExistence type="predicted"/>
<dbReference type="CDD" id="cd00082">
    <property type="entry name" value="HisKA"/>
    <property type="match status" value="1"/>
</dbReference>
<evidence type="ECO:0000313" key="18">
    <source>
        <dbReference type="Proteomes" id="UP000095658"/>
    </source>
</evidence>
<feature type="transmembrane region" description="Helical" evidence="14">
    <location>
        <begin position="152"/>
        <end position="172"/>
    </location>
</feature>
<dbReference type="SMART" id="SM00388">
    <property type="entry name" value="HisKA"/>
    <property type="match status" value="1"/>
</dbReference>
<feature type="transmembrane region" description="Helical" evidence="14">
    <location>
        <begin position="6"/>
        <end position="30"/>
    </location>
</feature>
<dbReference type="InterPro" id="IPR003660">
    <property type="entry name" value="HAMP_dom"/>
</dbReference>
<dbReference type="Pfam" id="PF00672">
    <property type="entry name" value="HAMP"/>
    <property type="match status" value="1"/>
</dbReference>
<accession>A0A1E7DTK7</accession>
<gene>
    <name evidence="17" type="ORF">BA724_14400</name>
</gene>
<dbReference type="GO" id="GO:0000155">
    <property type="term" value="F:phosphorelay sensor kinase activity"/>
    <property type="evidence" value="ECO:0007669"/>
    <property type="project" value="InterPro"/>
</dbReference>
<dbReference type="InterPro" id="IPR036097">
    <property type="entry name" value="HisK_dim/P_sf"/>
</dbReference>
<dbReference type="Gene3D" id="1.10.287.130">
    <property type="match status" value="1"/>
</dbReference>
<evidence type="ECO:0000256" key="5">
    <source>
        <dbReference type="ARBA" id="ARBA00022553"/>
    </source>
</evidence>
<evidence type="ECO:0000259" key="15">
    <source>
        <dbReference type="PROSITE" id="PS50109"/>
    </source>
</evidence>
<evidence type="ECO:0000313" key="17">
    <source>
        <dbReference type="EMBL" id="OES46423.1"/>
    </source>
</evidence>
<dbReference type="FunFam" id="3.30.565.10:FF:000006">
    <property type="entry name" value="Sensor histidine kinase WalK"/>
    <property type="match status" value="1"/>
</dbReference>
<evidence type="ECO:0000256" key="9">
    <source>
        <dbReference type="ARBA" id="ARBA00022777"/>
    </source>
</evidence>
<evidence type="ECO:0000256" key="1">
    <source>
        <dbReference type="ARBA" id="ARBA00000085"/>
    </source>
</evidence>
<dbReference type="SUPFAM" id="SSF158472">
    <property type="entry name" value="HAMP domain-like"/>
    <property type="match status" value="1"/>
</dbReference>
<evidence type="ECO:0000256" key="4">
    <source>
        <dbReference type="ARBA" id="ARBA00022475"/>
    </source>
</evidence>
<dbReference type="OrthoDB" id="9786919at2"/>
<feature type="domain" description="HAMP" evidence="16">
    <location>
        <begin position="174"/>
        <end position="228"/>
    </location>
</feature>
<evidence type="ECO:0000256" key="7">
    <source>
        <dbReference type="ARBA" id="ARBA00022692"/>
    </source>
</evidence>
<dbReference type="Gene3D" id="6.10.340.10">
    <property type="match status" value="1"/>
</dbReference>